<keyword evidence="5" id="KW-0175">Coiled coil</keyword>
<dbReference type="PANTHER" id="PTHR34138">
    <property type="entry name" value="CELL SHAPE-DETERMINING PROTEIN MREC"/>
    <property type="match status" value="1"/>
</dbReference>
<evidence type="ECO:0000259" key="7">
    <source>
        <dbReference type="Pfam" id="PF04085"/>
    </source>
</evidence>
<dbReference type="STRING" id="1801735.A2645_00085"/>
<feature type="transmembrane region" description="Helical" evidence="6">
    <location>
        <begin position="12"/>
        <end position="32"/>
    </location>
</feature>
<feature type="coiled-coil region" evidence="5">
    <location>
        <begin position="64"/>
        <end position="91"/>
    </location>
</feature>
<proteinExistence type="inferred from homology"/>
<evidence type="ECO:0000256" key="4">
    <source>
        <dbReference type="ARBA" id="ARBA00032089"/>
    </source>
</evidence>
<evidence type="ECO:0000313" key="8">
    <source>
        <dbReference type="EMBL" id="OGI61413.1"/>
    </source>
</evidence>
<dbReference type="AlphaFoldDB" id="A0A1F6UVM7"/>
<name>A0A1F6UVM7_9BACT</name>
<evidence type="ECO:0000256" key="1">
    <source>
        <dbReference type="ARBA" id="ARBA00009369"/>
    </source>
</evidence>
<dbReference type="Pfam" id="PF04085">
    <property type="entry name" value="MreC"/>
    <property type="match status" value="1"/>
</dbReference>
<sequence>MNRYNKKSRLFIYFLSIVALVFIFFFFGSRILPKPIAFLAKPIWQLQNSLQKSFDNLNFLWQSKKSIIAENDRLKEQLEEYRQELVYAEFLKDENEKLNEILGKKINTLQTVLVPVLARPNQSIYDTLIVDIGTSQISVGDKVIVSPNILIGEIKEVLGQLAKVELYSTPGVITQVSLSDSGVSTSAIGRGGGNFKIVAPREVVVSIDESVKVAPDFLIGFIKKIESDPRIPEQTIYVASPVNIFTLQFVEIVISAK</sequence>
<dbReference type="InterPro" id="IPR007221">
    <property type="entry name" value="MreC"/>
</dbReference>
<dbReference type="PANTHER" id="PTHR34138:SF1">
    <property type="entry name" value="CELL SHAPE-DETERMINING PROTEIN MREC"/>
    <property type="match status" value="1"/>
</dbReference>
<evidence type="ECO:0000256" key="3">
    <source>
        <dbReference type="ARBA" id="ARBA00022960"/>
    </source>
</evidence>
<dbReference type="GO" id="GO:0005886">
    <property type="term" value="C:plasma membrane"/>
    <property type="evidence" value="ECO:0007669"/>
    <property type="project" value="TreeGrafter"/>
</dbReference>
<dbReference type="Proteomes" id="UP000182253">
    <property type="component" value="Unassembled WGS sequence"/>
</dbReference>
<gene>
    <name evidence="8" type="ORF">A2645_00085</name>
</gene>
<dbReference type="InterPro" id="IPR042177">
    <property type="entry name" value="Cell/Rod_1"/>
</dbReference>
<keyword evidence="3" id="KW-0133">Cell shape</keyword>
<dbReference type="InterPro" id="IPR042175">
    <property type="entry name" value="Cell/Rod_MreC_2"/>
</dbReference>
<evidence type="ECO:0000256" key="5">
    <source>
        <dbReference type="SAM" id="Coils"/>
    </source>
</evidence>
<organism evidence="8 9">
    <name type="scientific">Candidatus Nomurabacteria bacterium RIFCSPHIGHO2_01_FULL_39_9</name>
    <dbReference type="NCBI Taxonomy" id="1801735"/>
    <lineage>
        <taxon>Bacteria</taxon>
        <taxon>Candidatus Nomuraibacteriota</taxon>
    </lineage>
</organism>
<dbReference type="Gene3D" id="2.40.10.350">
    <property type="entry name" value="Rod shape-determining protein MreC, domain 2"/>
    <property type="match status" value="1"/>
</dbReference>
<protein>
    <recommendedName>
        <fullName evidence="2">Cell shape-determining protein MreC</fullName>
    </recommendedName>
    <alternativeName>
        <fullName evidence="4">Cell shape protein MreC</fullName>
    </alternativeName>
</protein>
<reference evidence="8 9" key="1">
    <citation type="journal article" date="2016" name="Nat. Commun.">
        <title>Thousands of microbial genomes shed light on interconnected biogeochemical processes in an aquifer system.</title>
        <authorList>
            <person name="Anantharaman K."/>
            <person name="Brown C.T."/>
            <person name="Hug L.A."/>
            <person name="Sharon I."/>
            <person name="Castelle C.J."/>
            <person name="Probst A.J."/>
            <person name="Thomas B.C."/>
            <person name="Singh A."/>
            <person name="Wilkins M.J."/>
            <person name="Karaoz U."/>
            <person name="Brodie E.L."/>
            <person name="Williams K.H."/>
            <person name="Hubbard S.S."/>
            <person name="Banfield J.F."/>
        </authorList>
    </citation>
    <scope>NUCLEOTIDE SEQUENCE [LARGE SCALE GENOMIC DNA]</scope>
</reference>
<keyword evidence="6" id="KW-1133">Transmembrane helix</keyword>
<dbReference type="InterPro" id="IPR055342">
    <property type="entry name" value="MreC_beta-barrel_core"/>
</dbReference>
<comment type="similarity">
    <text evidence="1">Belongs to the MreC family.</text>
</comment>
<evidence type="ECO:0000313" key="9">
    <source>
        <dbReference type="Proteomes" id="UP000182253"/>
    </source>
</evidence>
<keyword evidence="6" id="KW-0812">Transmembrane</keyword>
<keyword evidence="6" id="KW-0472">Membrane</keyword>
<dbReference type="EMBL" id="MFTL01000019">
    <property type="protein sequence ID" value="OGI61413.1"/>
    <property type="molecule type" value="Genomic_DNA"/>
</dbReference>
<comment type="caution">
    <text evidence="8">The sequence shown here is derived from an EMBL/GenBank/DDBJ whole genome shotgun (WGS) entry which is preliminary data.</text>
</comment>
<dbReference type="Gene3D" id="2.40.10.340">
    <property type="entry name" value="Rod shape-determining protein MreC, domain 1"/>
    <property type="match status" value="1"/>
</dbReference>
<feature type="domain" description="Rod shape-determining protein MreC beta-barrel core" evidence="7">
    <location>
        <begin position="116"/>
        <end position="253"/>
    </location>
</feature>
<dbReference type="GO" id="GO:0008360">
    <property type="term" value="P:regulation of cell shape"/>
    <property type="evidence" value="ECO:0007669"/>
    <property type="project" value="UniProtKB-KW"/>
</dbReference>
<accession>A0A1F6UVM7</accession>
<evidence type="ECO:0000256" key="6">
    <source>
        <dbReference type="SAM" id="Phobius"/>
    </source>
</evidence>
<evidence type="ECO:0000256" key="2">
    <source>
        <dbReference type="ARBA" id="ARBA00013855"/>
    </source>
</evidence>